<name>A0A9Q0KYR1_9MAGN</name>
<protein>
    <submittedName>
        <fullName evidence="2">Uncharacterized protein</fullName>
    </submittedName>
</protein>
<organism evidence="2 3">
    <name type="scientific">Protea cynaroides</name>
    <dbReference type="NCBI Taxonomy" id="273540"/>
    <lineage>
        <taxon>Eukaryota</taxon>
        <taxon>Viridiplantae</taxon>
        <taxon>Streptophyta</taxon>
        <taxon>Embryophyta</taxon>
        <taxon>Tracheophyta</taxon>
        <taxon>Spermatophyta</taxon>
        <taxon>Magnoliopsida</taxon>
        <taxon>Proteales</taxon>
        <taxon>Proteaceae</taxon>
        <taxon>Protea</taxon>
    </lineage>
</organism>
<dbReference type="AlphaFoldDB" id="A0A9Q0KYR1"/>
<dbReference type="PANTHER" id="PTHR34958">
    <property type="entry name" value="CONDITIONAL LOSS-OF-GROWTH 1"/>
    <property type="match status" value="1"/>
</dbReference>
<dbReference type="Proteomes" id="UP001141806">
    <property type="component" value="Unassembled WGS sequence"/>
</dbReference>
<sequence length="1212" mass="134185">MQREDKHRKTERGMATNFSPSRGPGSARFQLAGAPQRLRSSSLKKPPEPLRRAVADCLSSSSSNHVNLTPVASEAGKTLRDYLATPSTTDLAYSVILDHALAERERSPAVVARCVALLKRYLLRYIPSEQTLVQIDLFCVNSIYECDPSTNRRISPWSKSFTQHSGASATGNAFPSSLPAFSFASGALVKSINYVRSLVGRHLPTRSFLPAVFAGASTASKQSLSILLNRSLASKVNPMVASIRESPKTEEASVLYSSNLSNLEIVDGWEDSDYIAVDAFKWHWLGEHQSSLVMGQSEGVSRPQDVSSHGFLEVGAAALLVGNMEVKMKSKRWTDTQDVPDLDQILRPSSVTTATNVASAHSHLRAITASKRSKTGPHPIWHDTPVITFRPRARPLFQYRHYSEQQPLRLNAAEVCEVIAAVCSETSLPNSNPMTVSSRLSHNTGKPSMDVAVSVLIKLVIDMYVFDSQTAAPLTLSLLEEMLISPRLASKVRAFDLILNLAVHAHLLEPMSPEDPPTIEEECSQESYIDNEGPLAAQAKKNIDSSKQSGTSSAIDNFESWLLSILYEVLLLLVQIEEKEETVWASALSCLFYFVCDRGKIRRKRLGLDIRVIKMLLEISREHSWAEAVHCKLICMLTNMFYEVPDASVKGVSSTPIFLVEQVDQLGGIEFICLEYSHANSMEEKRNLFLVLFDYVLYQINETSLGTGGSEYSFDEIQPLAAMLSLANAPEAFYMAVKHGVEGIGEILKGSISAALSIYPNSDHLNMILEKIIKQFDNIISTFTHLDDEFSHMIRITKSYKSLKSVEEGVIETGVGMNVKLSWATLHSLLHSKRSAYRQNGYIWLVELLVAEISEDRDTSKWSGIRNLQKQIGVAASQDSMDSEVPLPIWVMCGLLKSKHSFIRWGFLFVLEKLLMRCKLLLGEKELKNSSSSEFHAHDQRNCRLEKANAVIDIMSSSLLLVYQINETDHINILKMCDMLFSQLCLRLIPGNAMHIGNLTELGKVFGCTDGNGKYDGHPHVEINYCRDEFLEEINSKSGANANPSLICDSASLAALLLRGQSLVPMQLVAHVPTALFYWPLIQLASAATDDIALGVAVGSKGRGNLPGATSDIRAALLLLLIGKCTADPAAFLEVGGEEFFRELLDDTDSRVAYYSSAFLLKRMMTEEPEKYQHMLQSLVFKAQQSNNEKLLENPYLQMCGILKLSDLGTGI</sequence>
<evidence type="ECO:0000313" key="3">
    <source>
        <dbReference type="Proteomes" id="UP001141806"/>
    </source>
</evidence>
<evidence type="ECO:0000256" key="1">
    <source>
        <dbReference type="SAM" id="MobiDB-lite"/>
    </source>
</evidence>
<dbReference type="PANTHER" id="PTHR34958:SF1">
    <property type="entry name" value="ARMADILLO-LIKE HELICAL DOMAIN-CONTAINING PROTEIN"/>
    <property type="match status" value="1"/>
</dbReference>
<feature type="region of interest" description="Disordered" evidence="1">
    <location>
        <begin position="1"/>
        <end position="48"/>
    </location>
</feature>
<proteinExistence type="predicted"/>
<dbReference type="OrthoDB" id="1905883at2759"/>
<reference evidence="2" key="1">
    <citation type="journal article" date="2023" name="Plant J.">
        <title>The genome of the king protea, Protea cynaroides.</title>
        <authorList>
            <person name="Chang J."/>
            <person name="Duong T.A."/>
            <person name="Schoeman C."/>
            <person name="Ma X."/>
            <person name="Roodt D."/>
            <person name="Barker N."/>
            <person name="Li Z."/>
            <person name="Van de Peer Y."/>
            <person name="Mizrachi E."/>
        </authorList>
    </citation>
    <scope>NUCLEOTIDE SEQUENCE</scope>
    <source>
        <tissue evidence="2">Young leaves</tissue>
    </source>
</reference>
<feature type="compositionally biased region" description="Basic and acidic residues" evidence="1">
    <location>
        <begin position="1"/>
        <end position="12"/>
    </location>
</feature>
<evidence type="ECO:0000313" key="2">
    <source>
        <dbReference type="EMBL" id="KAJ4979136.1"/>
    </source>
</evidence>
<accession>A0A9Q0KYR1</accession>
<keyword evidence="3" id="KW-1185">Reference proteome</keyword>
<comment type="caution">
    <text evidence="2">The sequence shown here is derived from an EMBL/GenBank/DDBJ whole genome shotgun (WGS) entry which is preliminary data.</text>
</comment>
<dbReference type="EMBL" id="JAMYWD010000002">
    <property type="protein sequence ID" value="KAJ4979136.1"/>
    <property type="molecule type" value="Genomic_DNA"/>
</dbReference>
<gene>
    <name evidence="2" type="ORF">NE237_009916</name>
</gene>